<dbReference type="InterPro" id="IPR038375">
    <property type="entry name" value="NDUFAF7_sf"/>
</dbReference>
<dbReference type="Pfam" id="PF02636">
    <property type="entry name" value="Methyltransf_28"/>
    <property type="match status" value="1"/>
</dbReference>
<evidence type="ECO:0000313" key="4">
    <source>
        <dbReference type="Proteomes" id="UP000324738"/>
    </source>
</evidence>
<dbReference type="InterPro" id="IPR029063">
    <property type="entry name" value="SAM-dependent_MTases_sf"/>
</dbReference>
<protein>
    <submittedName>
        <fullName evidence="3">Class I SAM-dependent methyltransferase</fullName>
    </submittedName>
</protein>
<proteinExistence type="predicted"/>
<evidence type="ECO:0000256" key="2">
    <source>
        <dbReference type="ARBA" id="ARBA00022679"/>
    </source>
</evidence>
<dbReference type="Proteomes" id="UP000324738">
    <property type="component" value="Unassembled WGS sequence"/>
</dbReference>
<dbReference type="Gene3D" id="3.40.50.12710">
    <property type="match status" value="1"/>
</dbReference>
<keyword evidence="2 3" id="KW-0808">Transferase</keyword>
<dbReference type="PANTHER" id="PTHR12049:SF7">
    <property type="entry name" value="PROTEIN ARGININE METHYLTRANSFERASE NDUFAF7, MITOCHONDRIAL"/>
    <property type="match status" value="1"/>
</dbReference>
<evidence type="ECO:0000256" key="1">
    <source>
        <dbReference type="ARBA" id="ARBA00022603"/>
    </source>
</evidence>
<gene>
    <name evidence="3" type="ORF">FPY71_01200</name>
</gene>
<dbReference type="InterPro" id="IPR003788">
    <property type="entry name" value="NDUFAF7"/>
</dbReference>
<dbReference type="PANTHER" id="PTHR12049">
    <property type="entry name" value="PROTEIN ARGININE METHYLTRANSFERASE NDUFAF7, MITOCHONDRIAL"/>
    <property type="match status" value="1"/>
</dbReference>
<dbReference type="SUPFAM" id="SSF53335">
    <property type="entry name" value="S-adenosyl-L-methionine-dependent methyltransferases"/>
    <property type="match status" value="1"/>
</dbReference>
<dbReference type="RefSeq" id="WP_149296815.1">
    <property type="nucleotide sequence ID" value="NZ_VTWH01000001.1"/>
</dbReference>
<keyword evidence="1 3" id="KW-0489">Methyltransferase</keyword>
<dbReference type="GO" id="GO:0035243">
    <property type="term" value="F:protein-arginine omega-N symmetric methyltransferase activity"/>
    <property type="evidence" value="ECO:0007669"/>
    <property type="project" value="TreeGrafter"/>
</dbReference>
<accession>A0A5B0E2X5</accession>
<sequence length="350" mass="37860">MSDLTDRISRAIAENGPLTLEQFWNIALFDPQAGYYTTGQPFGAQGDFTTSPEISQMFGELIGAWLVAAWRHIGRPASFALVEIGPGRGTLMADILRTVRQLDIAFLKAASIRLIEVSDALASAQLARLEAYDLPIVRHRNLAEVPEIPMLLVANELFDAIAIRQFRHDGANWCEQLVTTGESGFEWQLGPPVSGLPLAPHMPAPRLDDIFEASAPREALARAIGARIQAHGGAALMIDYGHERSGFGDTLQALHRHQPANPLAQPGYQDITSHVDFERLAIALAASGAKVSSIVPQGQFLLSLGLAQRADVLNRQADAQRLAGNGVGEMGELFKVLAVASQRLPLPPFD</sequence>
<dbReference type="GO" id="GO:0032259">
    <property type="term" value="P:methylation"/>
    <property type="evidence" value="ECO:0007669"/>
    <property type="project" value="UniProtKB-KW"/>
</dbReference>
<name>A0A5B0E2X5_9HYPH</name>
<reference evidence="3 4" key="1">
    <citation type="submission" date="2019-08" db="EMBL/GenBank/DDBJ databases">
        <title>Aureimonas fodiniaquatilis sp. nov., isolated from a coal mine wastewater.</title>
        <authorList>
            <person name="Kim W."/>
        </authorList>
    </citation>
    <scope>NUCLEOTIDE SEQUENCE [LARGE SCALE GENOMIC DNA]</scope>
    <source>
        <strain evidence="3 4">CAU 1482</strain>
    </source>
</reference>
<dbReference type="OrthoDB" id="9794208at2"/>
<dbReference type="AlphaFoldDB" id="A0A5B0E2X5"/>
<evidence type="ECO:0000313" key="3">
    <source>
        <dbReference type="EMBL" id="KAA0971779.1"/>
    </source>
</evidence>
<organism evidence="3 4">
    <name type="scientific">Aureimonas fodinaquatilis</name>
    <dbReference type="NCBI Taxonomy" id="2565783"/>
    <lineage>
        <taxon>Bacteria</taxon>
        <taxon>Pseudomonadati</taxon>
        <taxon>Pseudomonadota</taxon>
        <taxon>Alphaproteobacteria</taxon>
        <taxon>Hyphomicrobiales</taxon>
        <taxon>Aurantimonadaceae</taxon>
        <taxon>Aureimonas</taxon>
    </lineage>
</organism>
<dbReference type="EMBL" id="VTWH01000001">
    <property type="protein sequence ID" value="KAA0971779.1"/>
    <property type="molecule type" value="Genomic_DNA"/>
</dbReference>
<keyword evidence="4" id="KW-1185">Reference proteome</keyword>
<comment type="caution">
    <text evidence="3">The sequence shown here is derived from an EMBL/GenBank/DDBJ whole genome shotgun (WGS) entry which is preliminary data.</text>
</comment>